<protein>
    <recommendedName>
        <fullName evidence="4">Protein PEP-RELATED DEVELOPMENT ARRESTED 1, chloroplastic</fullName>
    </recommendedName>
</protein>
<proteinExistence type="predicted"/>
<evidence type="ECO:0000256" key="1">
    <source>
        <dbReference type="SAM" id="MobiDB-lite"/>
    </source>
</evidence>
<dbReference type="InterPro" id="IPR038961">
    <property type="entry name" value="PRDA1"/>
</dbReference>
<keyword evidence="3" id="KW-1185">Reference proteome</keyword>
<dbReference type="PANTHER" id="PTHR37262">
    <property type="entry name" value="PROTEIN PEP-RELATED DEVELOPMENT ARRESTED 1, CHLOROPLASTIC"/>
    <property type="match status" value="1"/>
</dbReference>
<evidence type="ECO:0008006" key="4">
    <source>
        <dbReference type="Google" id="ProtNLM"/>
    </source>
</evidence>
<dbReference type="EMBL" id="JBJUIK010000009">
    <property type="protein sequence ID" value="KAL3517884.1"/>
    <property type="molecule type" value="Genomic_DNA"/>
</dbReference>
<evidence type="ECO:0000313" key="2">
    <source>
        <dbReference type="EMBL" id="KAL3517884.1"/>
    </source>
</evidence>
<feature type="region of interest" description="Disordered" evidence="1">
    <location>
        <begin position="308"/>
        <end position="337"/>
    </location>
</feature>
<evidence type="ECO:0000313" key="3">
    <source>
        <dbReference type="Proteomes" id="UP001630127"/>
    </source>
</evidence>
<feature type="compositionally biased region" description="Acidic residues" evidence="1">
    <location>
        <begin position="314"/>
        <end position="323"/>
    </location>
</feature>
<comment type="caution">
    <text evidence="2">The sequence shown here is derived from an EMBL/GenBank/DDBJ whole genome shotgun (WGS) entry which is preliminary data.</text>
</comment>
<sequence length="391" mass="43017">MASLSFPSTIITSPSLPSKFSTTQKWCECNSFPTNPKWQLKRQRFLAPRASYEVGGGFSMNQESSSNSNNGRKKENQNWDPSQYEAVLKGGEQVTSVLEEMAKLLEDMNMDEASEEVAVHLAAQGVIGKRVDEMESGFIMALDYLIQIAEKDQDEKRKTLLEVIKETVLSHLTKKCPPHVQVVGLLCRTPGKESRHELLRRVAAGGGVFQSNNGTKVHLPAANLNEIANQADDLLETMETRPTVPDRKLLARLVLIREEARNMMGGGILDERNDRGLTTLPESEVNFLTKLVALRPGKTVREMIKNVMQGKDEGADDSAGNEDTEGRTSTGIAGKGSVTGFKPLPVRPGMFLETVSKVLGGIYAGNVSGITAQHLEWVHQNTLQILQEIAF</sequence>
<organism evidence="2 3">
    <name type="scientific">Cinchona calisaya</name>
    <dbReference type="NCBI Taxonomy" id="153742"/>
    <lineage>
        <taxon>Eukaryota</taxon>
        <taxon>Viridiplantae</taxon>
        <taxon>Streptophyta</taxon>
        <taxon>Embryophyta</taxon>
        <taxon>Tracheophyta</taxon>
        <taxon>Spermatophyta</taxon>
        <taxon>Magnoliopsida</taxon>
        <taxon>eudicotyledons</taxon>
        <taxon>Gunneridae</taxon>
        <taxon>Pentapetalae</taxon>
        <taxon>asterids</taxon>
        <taxon>lamiids</taxon>
        <taxon>Gentianales</taxon>
        <taxon>Rubiaceae</taxon>
        <taxon>Cinchonoideae</taxon>
        <taxon>Cinchoneae</taxon>
        <taxon>Cinchona</taxon>
    </lineage>
</organism>
<dbReference type="AlphaFoldDB" id="A0ABD2ZFQ5"/>
<dbReference type="PANTHER" id="PTHR37262:SF1">
    <property type="entry name" value="PROTEIN PEP-RELATED DEVELOPMENT ARRESTED 1, CHLOROPLASTIC"/>
    <property type="match status" value="1"/>
</dbReference>
<accession>A0ABD2ZFQ5</accession>
<gene>
    <name evidence="2" type="ORF">ACH5RR_020473</name>
</gene>
<reference evidence="2 3" key="1">
    <citation type="submission" date="2024-11" db="EMBL/GenBank/DDBJ databases">
        <title>A near-complete genome assembly of Cinchona calisaya.</title>
        <authorList>
            <person name="Lian D.C."/>
            <person name="Zhao X.W."/>
            <person name="Wei L."/>
        </authorList>
    </citation>
    <scope>NUCLEOTIDE SEQUENCE [LARGE SCALE GENOMIC DNA]</scope>
    <source>
        <tissue evidence="2">Nenye</tissue>
    </source>
</reference>
<name>A0ABD2ZFQ5_9GENT</name>
<feature type="region of interest" description="Disordered" evidence="1">
    <location>
        <begin position="56"/>
        <end position="79"/>
    </location>
</feature>
<dbReference type="Proteomes" id="UP001630127">
    <property type="component" value="Unassembled WGS sequence"/>
</dbReference>